<keyword evidence="3" id="KW-1185">Reference proteome</keyword>
<dbReference type="KEGG" id="dak:DaAHT2_1257"/>
<dbReference type="InParanoid" id="D6Z328"/>
<dbReference type="RefSeq" id="WP_013163482.1">
    <property type="nucleotide sequence ID" value="NC_014216.1"/>
</dbReference>
<dbReference type="eggNOG" id="COG3311">
    <property type="taxonomic scope" value="Bacteria"/>
</dbReference>
<dbReference type="HOGENOM" id="CLU_2664378_0_0_7"/>
<accession>D6Z328</accession>
<organism evidence="2 3">
    <name type="scientific">Desulfurivibrio alkaliphilus (strain DSM 19089 / UNIQEM U267 / AHT2)</name>
    <dbReference type="NCBI Taxonomy" id="589865"/>
    <lineage>
        <taxon>Bacteria</taxon>
        <taxon>Pseudomonadati</taxon>
        <taxon>Thermodesulfobacteriota</taxon>
        <taxon>Desulfobulbia</taxon>
        <taxon>Desulfobulbales</taxon>
        <taxon>Desulfobulbaceae</taxon>
        <taxon>Desulfurivibrio</taxon>
    </lineage>
</organism>
<feature type="domain" description="Helix-turn-helix" evidence="1">
    <location>
        <begin position="27"/>
        <end position="73"/>
    </location>
</feature>
<evidence type="ECO:0000313" key="3">
    <source>
        <dbReference type="Proteomes" id="UP000001508"/>
    </source>
</evidence>
<reference evidence="3" key="1">
    <citation type="submission" date="2010-02" db="EMBL/GenBank/DDBJ databases">
        <title>Complete sequence of Desulfurivibrio alkaliphilus AHT2.</title>
        <authorList>
            <consortium name="US DOE Joint Genome Institute"/>
            <person name="Pitluck S."/>
            <person name="Chertkov O."/>
            <person name="Detter J.C."/>
            <person name="Han C."/>
            <person name="Tapia R."/>
            <person name="Larimer F."/>
            <person name="Land M."/>
            <person name="Hauser L."/>
            <person name="Kyrpides N."/>
            <person name="Mikhailova N."/>
            <person name="Sorokin D.Y."/>
            <person name="Muyzer G."/>
            <person name="Woyke T."/>
        </authorList>
    </citation>
    <scope>NUCLEOTIDE SEQUENCE [LARGE SCALE GENOMIC DNA]</scope>
    <source>
        <strain evidence="3">DSM 19089 / UNIQEM U267 / AHT2</strain>
    </source>
</reference>
<evidence type="ECO:0000259" key="1">
    <source>
        <dbReference type="Pfam" id="PF12728"/>
    </source>
</evidence>
<protein>
    <recommendedName>
        <fullName evidence="1">Helix-turn-helix domain-containing protein</fullName>
    </recommendedName>
</protein>
<dbReference type="AlphaFoldDB" id="D6Z328"/>
<dbReference type="OrthoDB" id="7068969at2"/>
<dbReference type="InterPro" id="IPR041657">
    <property type="entry name" value="HTH_17"/>
</dbReference>
<evidence type="ECO:0000313" key="2">
    <source>
        <dbReference type="EMBL" id="ADH85953.1"/>
    </source>
</evidence>
<gene>
    <name evidence="2" type="ordered locus">DaAHT2_1257</name>
</gene>
<dbReference type="STRING" id="589865.DaAHT2_1257"/>
<dbReference type="EMBL" id="CP001940">
    <property type="protein sequence ID" value="ADH85953.1"/>
    <property type="molecule type" value="Genomic_DNA"/>
</dbReference>
<name>D6Z328_DESAT</name>
<sequence>MQDQPNHPTTTLPDSATVTLPQLWDQKQLCAYVKKSEAWAERARWAGEGPKYIKLGRHVRYRVSDVLEWLNQCEGV</sequence>
<dbReference type="Pfam" id="PF12728">
    <property type="entry name" value="HTH_17"/>
    <property type="match status" value="1"/>
</dbReference>
<dbReference type="Proteomes" id="UP000001508">
    <property type="component" value="Chromosome"/>
</dbReference>
<proteinExistence type="predicted"/>